<organism evidence="2 3">
    <name type="scientific">Qingshengfaniella alkalisoli</name>
    <dbReference type="NCBI Taxonomy" id="2599296"/>
    <lineage>
        <taxon>Bacteria</taxon>
        <taxon>Pseudomonadati</taxon>
        <taxon>Pseudomonadota</taxon>
        <taxon>Alphaproteobacteria</taxon>
        <taxon>Rhodobacterales</taxon>
        <taxon>Paracoccaceae</taxon>
        <taxon>Qingshengfaniella</taxon>
    </lineage>
</organism>
<dbReference type="CDD" id="cd03024">
    <property type="entry name" value="DsbA_FrnE"/>
    <property type="match status" value="1"/>
</dbReference>
<dbReference type="PANTHER" id="PTHR13887:SF41">
    <property type="entry name" value="THIOREDOXIN SUPERFAMILY PROTEIN"/>
    <property type="match status" value="1"/>
</dbReference>
<sequence length="255" mass="28421">MGDRRCLPLLRTRVGFERPHGCARESLSRTFHPRFETNLRRDRRGPAMSIEVYSDFVCPWCYIGHRRLKNALADLSPDARPKITWRAYQLDSKASNVPGQTAAEAMLGWYSSVEEAETRIAQIISIGTDEGLDLNLHRALPVNTFDAHRLTHFAKGTMQTDMLRELIFRAYHSEGLNIADLNVLAGIALEAGIEQAEARSFQQSDSFGDAVQQDLSRGSQQGIRGVPNLVIDGGQPVSVNQKGLALGDLLRRTLH</sequence>
<evidence type="ECO:0000259" key="1">
    <source>
        <dbReference type="Pfam" id="PF01323"/>
    </source>
</evidence>
<name>A0A5B8IZK5_9RHOB</name>
<protein>
    <submittedName>
        <fullName evidence="2">DsbA family oxidoreductase</fullName>
    </submittedName>
</protein>
<dbReference type="Proteomes" id="UP000318483">
    <property type="component" value="Chromosome"/>
</dbReference>
<proteinExistence type="predicted"/>
<dbReference type="KEGG" id="lit:FPZ52_10755"/>
<feature type="domain" description="DSBA-like thioredoxin" evidence="1">
    <location>
        <begin position="50"/>
        <end position="234"/>
    </location>
</feature>
<dbReference type="OrthoDB" id="9799122at2"/>
<reference evidence="2 3" key="1">
    <citation type="submission" date="2019-07" db="EMBL/GenBank/DDBJ databases">
        <title>Litoreibacter alkalisoli sp. nov., isolated from saline-alkaline soil.</title>
        <authorList>
            <person name="Wang S."/>
            <person name="Xu L."/>
            <person name="Xing Y.-T."/>
            <person name="Sun J.-Q."/>
        </authorList>
    </citation>
    <scope>NUCLEOTIDE SEQUENCE [LARGE SCALE GENOMIC DNA]</scope>
    <source>
        <strain evidence="2 3">LN3S51</strain>
    </source>
</reference>
<keyword evidence="3" id="KW-1185">Reference proteome</keyword>
<accession>A0A5B8IZK5</accession>
<dbReference type="Gene3D" id="3.40.30.10">
    <property type="entry name" value="Glutaredoxin"/>
    <property type="match status" value="1"/>
</dbReference>
<dbReference type="PANTHER" id="PTHR13887">
    <property type="entry name" value="GLUTATHIONE S-TRANSFERASE KAPPA"/>
    <property type="match status" value="1"/>
</dbReference>
<gene>
    <name evidence="2" type="ORF">FPZ52_10755</name>
</gene>
<dbReference type="AlphaFoldDB" id="A0A5B8IZK5"/>
<dbReference type="EMBL" id="CP042261">
    <property type="protein sequence ID" value="QDY70048.1"/>
    <property type="molecule type" value="Genomic_DNA"/>
</dbReference>
<evidence type="ECO:0000313" key="3">
    <source>
        <dbReference type="Proteomes" id="UP000318483"/>
    </source>
</evidence>
<evidence type="ECO:0000313" key="2">
    <source>
        <dbReference type="EMBL" id="QDY70048.1"/>
    </source>
</evidence>
<dbReference type="InterPro" id="IPR036249">
    <property type="entry name" value="Thioredoxin-like_sf"/>
</dbReference>
<dbReference type="GO" id="GO:0016491">
    <property type="term" value="F:oxidoreductase activity"/>
    <property type="evidence" value="ECO:0007669"/>
    <property type="project" value="InterPro"/>
</dbReference>
<dbReference type="Pfam" id="PF01323">
    <property type="entry name" value="DSBA"/>
    <property type="match status" value="1"/>
</dbReference>
<dbReference type="InterPro" id="IPR001853">
    <property type="entry name" value="DSBA-like_thioredoxin_dom"/>
</dbReference>
<dbReference type="SUPFAM" id="SSF52833">
    <property type="entry name" value="Thioredoxin-like"/>
    <property type="match status" value="1"/>
</dbReference>